<feature type="compositionally biased region" description="Basic residues" evidence="1">
    <location>
        <begin position="386"/>
        <end position="406"/>
    </location>
</feature>
<dbReference type="Gene3D" id="3.40.630.30">
    <property type="match status" value="1"/>
</dbReference>
<feature type="domain" description="N-acetyltransferase" evidence="2">
    <location>
        <begin position="311"/>
        <end position="339"/>
    </location>
</feature>
<evidence type="ECO:0000256" key="1">
    <source>
        <dbReference type="SAM" id="MobiDB-lite"/>
    </source>
</evidence>
<organism evidence="3 4">
    <name type="scientific">Podila minutissima</name>
    <dbReference type="NCBI Taxonomy" id="64525"/>
    <lineage>
        <taxon>Eukaryota</taxon>
        <taxon>Fungi</taxon>
        <taxon>Fungi incertae sedis</taxon>
        <taxon>Mucoromycota</taxon>
        <taxon>Mortierellomycotina</taxon>
        <taxon>Mortierellomycetes</taxon>
        <taxon>Mortierellales</taxon>
        <taxon>Mortierellaceae</taxon>
        <taxon>Podila</taxon>
    </lineage>
</organism>
<feature type="compositionally biased region" description="Low complexity" evidence="1">
    <location>
        <begin position="376"/>
        <end position="385"/>
    </location>
</feature>
<accession>A0A9P5SLG6</accession>
<dbReference type="InterPro" id="IPR016181">
    <property type="entry name" value="Acyl_CoA_acyltransferase"/>
</dbReference>
<feature type="compositionally biased region" description="Low complexity" evidence="1">
    <location>
        <begin position="261"/>
        <end position="275"/>
    </location>
</feature>
<evidence type="ECO:0000259" key="2">
    <source>
        <dbReference type="Pfam" id="PF00583"/>
    </source>
</evidence>
<gene>
    <name evidence="3" type="ORF">BG006_006245</name>
</gene>
<feature type="region of interest" description="Disordered" evidence="1">
    <location>
        <begin position="116"/>
        <end position="144"/>
    </location>
</feature>
<feature type="region of interest" description="Disordered" evidence="1">
    <location>
        <begin position="250"/>
        <end position="302"/>
    </location>
</feature>
<feature type="region of interest" description="Disordered" evidence="1">
    <location>
        <begin position="346"/>
        <end position="406"/>
    </location>
</feature>
<dbReference type="Pfam" id="PF00583">
    <property type="entry name" value="Acetyltransf_1"/>
    <property type="match status" value="1"/>
</dbReference>
<feature type="compositionally biased region" description="Basic and acidic residues" evidence="1">
    <location>
        <begin position="280"/>
        <end position="289"/>
    </location>
</feature>
<dbReference type="AlphaFoldDB" id="A0A9P5SLG6"/>
<dbReference type="EMBL" id="JAAAUY010000368">
    <property type="protein sequence ID" value="KAF9330815.1"/>
    <property type="molecule type" value="Genomic_DNA"/>
</dbReference>
<feature type="compositionally biased region" description="Low complexity" evidence="1">
    <location>
        <begin position="119"/>
        <end position="143"/>
    </location>
</feature>
<dbReference type="SUPFAM" id="SSF55729">
    <property type="entry name" value="Acyl-CoA N-acyltransferases (Nat)"/>
    <property type="match status" value="1"/>
</dbReference>
<feature type="compositionally biased region" description="Polar residues" evidence="1">
    <location>
        <begin position="186"/>
        <end position="209"/>
    </location>
</feature>
<dbReference type="Proteomes" id="UP000696485">
    <property type="component" value="Unassembled WGS sequence"/>
</dbReference>
<feature type="region of interest" description="Disordered" evidence="1">
    <location>
        <begin position="161"/>
        <end position="218"/>
    </location>
</feature>
<keyword evidence="4" id="KW-1185">Reference proteome</keyword>
<proteinExistence type="predicted"/>
<feature type="compositionally biased region" description="Acidic residues" evidence="1">
    <location>
        <begin position="365"/>
        <end position="375"/>
    </location>
</feature>
<name>A0A9P5SLG6_9FUNG</name>
<dbReference type="InterPro" id="IPR000182">
    <property type="entry name" value="GNAT_dom"/>
</dbReference>
<protein>
    <recommendedName>
        <fullName evidence="2">N-acetyltransferase domain-containing protein</fullName>
    </recommendedName>
</protein>
<evidence type="ECO:0000313" key="3">
    <source>
        <dbReference type="EMBL" id="KAF9330815.1"/>
    </source>
</evidence>
<sequence>MSDASWSPPLDVNTRTITTLSVIRARPEHLQAIHKIQLLAYPGRTDFHESEDVFRSKLEAYPAGNFIALATYSVVTDDDTSTWTQPEVVHEEDLDEEMKSADDDDGQGHEISVVEIEITEATTPHDSTTTTTTSTTSASSNPSLLDAHLTIVRAQTPDIVEGSDDDEEHARSHPHSSSHAPKVRSSLAQGSTTEQPSLSSTFTHGQQGQVEDEQSDKEEEAILFQWEKPVGYIFSHPYSRETATLHHVTTKTDYQHDGHPSSSSSSFAAAQSTASHTKRVRLDKQHDDQDTPSSSSESESDPFEHDLWMEQYFVHDCAIDPTWQGKGVASKLWKALEESLIPAKADAGIGAGGGGGVTSESNLVDTEEEESELSSEGESQQMQQQPHRKPRRHRHRRGKQHAKRRGAPNLKEILLVSVQGTKPFWQKTGGFEVVRDHDLDLSTYGNANEAFLMRKAIHF</sequence>
<dbReference type="GO" id="GO:0016747">
    <property type="term" value="F:acyltransferase activity, transferring groups other than amino-acyl groups"/>
    <property type="evidence" value="ECO:0007669"/>
    <property type="project" value="InterPro"/>
</dbReference>
<evidence type="ECO:0000313" key="4">
    <source>
        <dbReference type="Proteomes" id="UP000696485"/>
    </source>
</evidence>
<reference evidence="3" key="1">
    <citation type="journal article" date="2020" name="Fungal Divers.">
        <title>Resolving the Mortierellaceae phylogeny through synthesis of multi-gene phylogenetics and phylogenomics.</title>
        <authorList>
            <person name="Vandepol N."/>
            <person name="Liber J."/>
            <person name="Desiro A."/>
            <person name="Na H."/>
            <person name="Kennedy M."/>
            <person name="Barry K."/>
            <person name="Grigoriev I.V."/>
            <person name="Miller A.N."/>
            <person name="O'Donnell K."/>
            <person name="Stajich J.E."/>
            <person name="Bonito G."/>
        </authorList>
    </citation>
    <scope>NUCLEOTIDE SEQUENCE</scope>
    <source>
        <strain evidence="3">NVP1</strain>
    </source>
</reference>
<comment type="caution">
    <text evidence="3">The sequence shown here is derived from an EMBL/GenBank/DDBJ whole genome shotgun (WGS) entry which is preliminary data.</text>
</comment>
<dbReference type="CDD" id="cd04301">
    <property type="entry name" value="NAT_SF"/>
    <property type="match status" value="1"/>
</dbReference>